<evidence type="ECO:0000313" key="2">
    <source>
        <dbReference type="EMBL" id="RPA73362.1"/>
    </source>
</evidence>
<accession>A0A3N4HH22</accession>
<evidence type="ECO:0000256" key="1">
    <source>
        <dbReference type="SAM" id="MobiDB-lite"/>
    </source>
</evidence>
<organism evidence="2 3">
    <name type="scientific">Ascobolus immersus RN42</name>
    <dbReference type="NCBI Taxonomy" id="1160509"/>
    <lineage>
        <taxon>Eukaryota</taxon>
        <taxon>Fungi</taxon>
        <taxon>Dikarya</taxon>
        <taxon>Ascomycota</taxon>
        <taxon>Pezizomycotina</taxon>
        <taxon>Pezizomycetes</taxon>
        <taxon>Pezizales</taxon>
        <taxon>Ascobolaceae</taxon>
        <taxon>Ascobolus</taxon>
    </lineage>
</organism>
<feature type="region of interest" description="Disordered" evidence="1">
    <location>
        <begin position="258"/>
        <end position="299"/>
    </location>
</feature>
<feature type="compositionally biased region" description="Basic and acidic residues" evidence="1">
    <location>
        <begin position="258"/>
        <end position="267"/>
    </location>
</feature>
<gene>
    <name evidence="2" type="ORF">BJ508DRAFT_52924</name>
</gene>
<dbReference type="EMBL" id="ML119824">
    <property type="protein sequence ID" value="RPA73362.1"/>
    <property type="molecule type" value="Genomic_DNA"/>
</dbReference>
<sequence length="299" mass="35625">MEDLAADAGMELSNFSFLTVRLSAGHRPEQWSGFVYEYFKKLQAAHEAGKRLSSTLKYRETLDFLRQLYNDESPIHPPQLFLPIERYIYFALTVRLIQERTGAKYDKEVYLRVRRREEDYRYYWLLEYNWFRSWGMEHHDVDGISYEAGLLRDTQAKLAETVLQHTLMGITLLIRDWQDVTLPHLREKGLEHADWKSKIGQLWSEDIGIVLLDSEQYLKRLIFCEELRSERTERLLLKYLCEEGLNVDVVRGVKEANLRKEEEESERKARKRREKAERKAREEQEKESAEQGTTANLER</sequence>
<dbReference type="Proteomes" id="UP000275078">
    <property type="component" value="Unassembled WGS sequence"/>
</dbReference>
<dbReference type="AlphaFoldDB" id="A0A3N4HH22"/>
<proteinExistence type="predicted"/>
<name>A0A3N4HH22_ASCIM</name>
<protein>
    <submittedName>
        <fullName evidence="2">Uncharacterized protein</fullName>
    </submittedName>
</protein>
<keyword evidence="3" id="KW-1185">Reference proteome</keyword>
<feature type="compositionally biased region" description="Basic and acidic residues" evidence="1">
    <location>
        <begin position="274"/>
        <end position="289"/>
    </location>
</feature>
<evidence type="ECO:0000313" key="3">
    <source>
        <dbReference type="Proteomes" id="UP000275078"/>
    </source>
</evidence>
<reference evidence="2 3" key="1">
    <citation type="journal article" date="2018" name="Nat. Ecol. Evol.">
        <title>Pezizomycetes genomes reveal the molecular basis of ectomycorrhizal truffle lifestyle.</title>
        <authorList>
            <person name="Murat C."/>
            <person name="Payen T."/>
            <person name="Noel B."/>
            <person name="Kuo A."/>
            <person name="Morin E."/>
            <person name="Chen J."/>
            <person name="Kohler A."/>
            <person name="Krizsan K."/>
            <person name="Balestrini R."/>
            <person name="Da Silva C."/>
            <person name="Montanini B."/>
            <person name="Hainaut M."/>
            <person name="Levati E."/>
            <person name="Barry K.W."/>
            <person name="Belfiori B."/>
            <person name="Cichocki N."/>
            <person name="Clum A."/>
            <person name="Dockter R.B."/>
            <person name="Fauchery L."/>
            <person name="Guy J."/>
            <person name="Iotti M."/>
            <person name="Le Tacon F."/>
            <person name="Lindquist E.A."/>
            <person name="Lipzen A."/>
            <person name="Malagnac F."/>
            <person name="Mello A."/>
            <person name="Molinier V."/>
            <person name="Miyauchi S."/>
            <person name="Poulain J."/>
            <person name="Riccioni C."/>
            <person name="Rubini A."/>
            <person name="Sitrit Y."/>
            <person name="Splivallo R."/>
            <person name="Traeger S."/>
            <person name="Wang M."/>
            <person name="Zifcakova L."/>
            <person name="Wipf D."/>
            <person name="Zambonelli A."/>
            <person name="Paolocci F."/>
            <person name="Nowrousian M."/>
            <person name="Ottonello S."/>
            <person name="Baldrian P."/>
            <person name="Spatafora J.W."/>
            <person name="Henrissat B."/>
            <person name="Nagy L.G."/>
            <person name="Aury J.M."/>
            <person name="Wincker P."/>
            <person name="Grigoriev I.V."/>
            <person name="Bonfante P."/>
            <person name="Martin F.M."/>
        </authorList>
    </citation>
    <scope>NUCLEOTIDE SEQUENCE [LARGE SCALE GENOMIC DNA]</scope>
    <source>
        <strain evidence="2 3">RN42</strain>
    </source>
</reference>